<dbReference type="Pfam" id="PF01395">
    <property type="entry name" value="PBP_GOBP"/>
    <property type="match status" value="1"/>
</dbReference>
<accession>A0A8S4G5V7</accession>
<reference evidence="2" key="1">
    <citation type="submission" date="2020-11" db="EMBL/GenBank/DDBJ databases">
        <authorList>
            <person name="Whiteford S."/>
        </authorList>
    </citation>
    <scope>NUCLEOTIDE SEQUENCE</scope>
</reference>
<dbReference type="Proteomes" id="UP000653454">
    <property type="component" value="Unassembled WGS sequence"/>
</dbReference>
<dbReference type="SUPFAM" id="SSF47565">
    <property type="entry name" value="Insect pheromone/odorant-binding proteins"/>
    <property type="match status" value="1"/>
</dbReference>
<feature type="signal peptide" evidence="1">
    <location>
        <begin position="1"/>
        <end position="23"/>
    </location>
</feature>
<gene>
    <name evidence="2" type="ORF">PLXY2_LOCUS14116</name>
</gene>
<protein>
    <submittedName>
        <fullName evidence="2">(diamondback moth) hypothetical protein</fullName>
    </submittedName>
</protein>
<organism evidence="2 3">
    <name type="scientific">Plutella xylostella</name>
    <name type="common">Diamondback moth</name>
    <name type="synonym">Plutella maculipennis</name>
    <dbReference type="NCBI Taxonomy" id="51655"/>
    <lineage>
        <taxon>Eukaryota</taxon>
        <taxon>Metazoa</taxon>
        <taxon>Ecdysozoa</taxon>
        <taxon>Arthropoda</taxon>
        <taxon>Hexapoda</taxon>
        <taxon>Insecta</taxon>
        <taxon>Pterygota</taxon>
        <taxon>Neoptera</taxon>
        <taxon>Endopterygota</taxon>
        <taxon>Lepidoptera</taxon>
        <taxon>Glossata</taxon>
        <taxon>Ditrysia</taxon>
        <taxon>Yponomeutoidea</taxon>
        <taxon>Plutellidae</taxon>
        <taxon>Plutella</taxon>
    </lineage>
</organism>
<dbReference type="CDD" id="cd23992">
    <property type="entry name" value="PBP_GOBP"/>
    <property type="match status" value="1"/>
</dbReference>
<keyword evidence="1" id="KW-0732">Signal</keyword>
<dbReference type="GO" id="GO:0005549">
    <property type="term" value="F:odorant binding"/>
    <property type="evidence" value="ECO:0007669"/>
    <property type="project" value="InterPro"/>
</dbReference>
<dbReference type="Gene3D" id="1.10.238.20">
    <property type="entry name" value="Pheromone/general odorant binding protein domain"/>
    <property type="match status" value="1"/>
</dbReference>
<comment type="caution">
    <text evidence="2">The sequence shown here is derived from an EMBL/GenBank/DDBJ whole genome shotgun (WGS) entry which is preliminary data.</text>
</comment>
<dbReference type="SMART" id="SM00708">
    <property type="entry name" value="PhBP"/>
    <property type="match status" value="1"/>
</dbReference>
<evidence type="ECO:0000313" key="2">
    <source>
        <dbReference type="EMBL" id="CAG9135880.1"/>
    </source>
</evidence>
<dbReference type="InterPro" id="IPR036728">
    <property type="entry name" value="PBP_GOBP_sf"/>
</dbReference>
<dbReference type="InterPro" id="IPR006170">
    <property type="entry name" value="PBP/GOBP"/>
</dbReference>
<proteinExistence type="predicted"/>
<evidence type="ECO:0000256" key="1">
    <source>
        <dbReference type="SAM" id="SignalP"/>
    </source>
</evidence>
<name>A0A8S4G5V7_PLUXY</name>
<keyword evidence="3" id="KW-1185">Reference proteome</keyword>
<sequence length="153" mass="17156">MIRGVVLCCAIYFLSLSLPLVKSMTDEQKAMIHEHFEKVGLECLKGNMISEDDIKNLRARKVPEGENAPCFLACMFRSIGIIDDKGLMQKENALELAKTVFKDPEELKMIADYIHSCTHINSEAVSDGEKGCDRSINAYKCMVENGKQFGFDV</sequence>
<dbReference type="EMBL" id="CAJHNJ030000117">
    <property type="protein sequence ID" value="CAG9135880.1"/>
    <property type="molecule type" value="Genomic_DNA"/>
</dbReference>
<dbReference type="AlphaFoldDB" id="A0A8S4G5V7"/>
<feature type="chain" id="PRO_5035760703" evidence="1">
    <location>
        <begin position="24"/>
        <end position="153"/>
    </location>
</feature>
<evidence type="ECO:0000313" key="3">
    <source>
        <dbReference type="Proteomes" id="UP000653454"/>
    </source>
</evidence>